<dbReference type="PROSITE" id="PS51201">
    <property type="entry name" value="RCK_N"/>
    <property type="match status" value="2"/>
</dbReference>
<protein>
    <recommendedName>
        <fullName evidence="1">Trk system potassium uptake protein TrkA</fullName>
    </recommendedName>
</protein>
<dbReference type="InterPro" id="IPR003148">
    <property type="entry name" value="RCK_N"/>
</dbReference>
<evidence type="ECO:0000259" key="7">
    <source>
        <dbReference type="PROSITE" id="PS51201"/>
    </source>
</evidence>
<dbReference type="EMBL" id="JACHGY010000001">
    <property type="protein sequence ID" value="MBB6430688.1"/>
    <property type="molecule type" value="Genomic_DNA"/>
</dbReference>
<dbReference type="PROSITE" id="PS51202">
    <property type="entry name" value="RCK_C"/>
    <property type="match status" value="2"/>
</dbReference>
<keyword evidence="2" id="KW-0813">Transport</keyword>
<evidence type="ECO:0000256" key="3">
    <source>
        <dbReference type="ARBA" id="ARBA00022538"/>
    </source>
</evidence>
<dbReference type="PANTHER" id="PTHR43833:SF5">
    <property type="entry name" value="TRK SYSTEM POTASSIUM UPTAKE PROTEIN TRKA"/>
    <property type="match status" value="1"/>
</dbReference>
<dbReference type="Gene3D" id="3.40.50.720">
    <property type="entry name" value="NAD(P)-binding Rossmann-like Domain"/>
    <property type="match status" value="2"/>
</dbReference>
<proteinExistence type="predicted"/>
<keyword evidence="5" id="KW-0520">NAD</keyword>
<evidence type="ECO:0000313" key="10">
    <source>
        <dbReference type="Proteomes" id="UP000541810"/>
    </source>
</evidence>
<dbReference type="PANTHER" id="PTHR43833">
    <property type="entry name" value="POTASSIUM CHANNEL PROTEIN 2-RELATED-RELATED"/>
    <property type="match status" value="1"/>
</dbReference>
<dbReference type="Gene3D" id="3.30.70.1450">
    <property type="entry name" value="Regulator of K+ conductance, C-terminal domain"/>
    <property type="match status" value="2"/>
</dbReference>
<keyword evidence="3" id="KW-0633">Potassium transport</keyword>
<sequence>MNIVICGAGEVGRHSAEVLSPAGHNITLIDQDPKRLAEIDEAMDIRSLVGNGTQADVLLEAGTSKADLFIGATNIDEINLLAASIATAVGCERSIARVHHSAYYEAKGLNYADHLGIDHLVCPEFTTAQAIAATLRSPGSHAVENFAKGAIEMQSITVSENAKAAGVALKDLKLPASTLVAAVERSDDAFLPVADTKVMAGDIVTLIGESKTFEKTIKLFKPEAGGRLKVMVMGGSTQGVWLCRELRNRNFAVRLFVQRVHRAQELAEKLPWVTLINGDVINSDILLDERVDQVDAFVACTDDEETNILAAARAKSMGAKSAIAVLQRPTYLHLIGHIGLDHAFSPRSTAVNEIERLLSGESVRQLAPLAEGIADVYEIRVPSLAKKVIGIPLKDVEFPARTIIAAISRGETVFVPGADDTIKPGDMVVVIAPSECGRELKKIFGG</sequence>
<evidence type="ECO:0000256" key="1">
    <source>
        <dbReference type="ARBA" id="ARBA00017378"/>
    </source>
</evidence>
<dbReference type="Proteomes" id="UP000541810">
    <property type="component" value="Unassembled WGS sequence"/>
</dbReference>
<dbReference type="NCBIfam" id="NF007039">
    <property type="entry name" value="PRK09496.3-2"/>
    <property type="match status" value="1"/>
</dbReference>
<accession>A0A7X0H7G3</accession>
<evidence type="ECO:0000313" key="9">
    <source>
        <dbReference type="EMBL" id="MBB6430688.1"/>
    </source>
</evidence>
<feature type="domain" description="RCK N-terminal" evidence="7">
    <location>
        <begin position="227"/>
        <end position="344"/>
    </location>
</feature>
<name>A0A7X0H7G3_9BACT</name>
<dbReference type="AlphaFoldDB" id="A0A7X0H7G3"/>
<dbReference type="InterPro" id="IPR036291">
    <property type="entry name" value="NAD(P)-bd_dom_sf"/>
</dbReference>
<dbReference type="InterPro" id="IPR006037">
    <property type="entry name" value="RCK_C"/>
</dbReference>
<organism evidence="9 10">
    <name type="scientific">Algisphaera agarilytica</name>
    <dbReference type="NCBI Taxonomy" id="1385975"/>
    <lineage>
        <taxon>Bacteria</taxon>
        <taxon>Pseudomonadati</taxon>
        <taxon>Planctomycetota</taxon>
        <taxon>Phycisphaerae</taxon>
        <taxon>Phycisphaerales</taxon>
        <taxon>Phycisphaeraceae</taxon>
        <taxon>Algisphaera</taxon>
    </lineage>
</organism>
<dbReference type="InterPro" id="IPR006036">
    <property type="entry name" value="K_uptake_TrkA"/>
</dbReference>
<dbReference type="SUPFAM" id="SSF51735">
    <property type="entry name" value="NAD(P)-binding Rossmann-fold domains"/>
    <property type="match status" value="2"/>
</dbReference>
<feature type="domain" description="RCK C-terminal" evidence="8">
    <location>
        <begin position="364"/>
        <end position="446"/>
    </location>
</feature>
<gene>
    <name evidence="9" type="ORF">HNQ40_002494</name>
</gene>
<comment type="caution">
    <text evidence="9">The sequence shown here is derived from an EMBL/GenBank/DDBJ whole genome shotgun (WGS) entry which is preliminary data.</text>
</comment>
<evidence type="ECO:0000259" key="8">
    <source>
        <dbReference type="PROSITE" id="PS51202"/>
    </source>
</evidence>
<dbReference type="GO" id="GO:0015079">
    <property type="term" value="F:potassium ion transmembrane transporter activity"/>
    <property type="evidence" value="ECO:0007669"/>
    <property type="project" value="InterPro"/>
</dbReference>
<dbReference type="Pfam" id="PF02080">
    <property type="entry name" value="TrkA_C"/>
    <property type="match status" value="2"/>
</dbReference>
<dbReference type="InterPro" id="IPR036721">
    <property type="entry name" value="RCK_C_sf"/>
</dbReference>
<reference evidence="9 10" key="1">
    <citation type="submission" date="2020-08" db="EMBL/GenBank/DDBJ databases">
        <title>Genomic Encyclopedia of Type Strains, Phase IV (KMG-IV): sequencing the most valuable type-strain genomes for metagenomic binning, comparative biology and taxonomic classification.</title>
        <authorList>
            <person name="Goeker M."/>
        </authorList>
    </citation>
    <scope>NUCLEOTIDE SEQUENCE [LARGE SCALE GENOMIC DNA]</scope>
    <source>
        <strain evidence="9 10">DSM 103725</strain>
    </source>
</reference>
<feature type="domain" description="RCK C-terminal" evidence="8">
    <location>
        <begin position="141"/>
        <end position="223"/>
    </location>
</feature>
<evidence type="ECO:0000256" key="4">
    <source>
        <dbReference type="ARBA" id="ARBA00022958"/>
    </source>
</evidence>
<keyword evidence="6" id="KW-0406">Ion transport</keyword>
<dbReference type="PRINTS" id="PR00335">
    <property type="entry name" value="KUPTAKETRKA"/>
</dbReference>
<evidence type="ECO:0000256" key="2">
    <source>
        <dbReference type="ARBA" id="ARBA00022448"/>
    </source>
</evidence>
<keyword evidence="4" id="KW-0630">Potassium</keyword>
<keyword evidence="10" id="KW-1185">Reference proteome</keyword>
<evidence type="ECO:0000256" key="5">
    <source>
        <dbReference type="ARBA" id="ARBA00023027"/>
    </source>
</evidence>
<feature type="domain" description="RCK N-terminal" evidence="7">
    <location>
        <begin position="1"/>
        <end position="121"/>
    </location>
</feature>
<dbReference type="SUPFAM" id="SSF116726">
    <property type="entry name" value="TrkA C-terminal domain-like"/>
    <property type="match status" value="2"/>
</dbReference>
<dbReference type="NCBIfam" id="NF007031">
    <property type="entry name" value="PRK09496.1-2"/>
    <property type="match status" value="1"/>
</dbReference>
<dbReference type="Pfam" id="PF02254">
    <property type="entry name" value="TrkA_N"/>
    <property type="match status" value="2"/>
</dbReference>
<evidence type="ECO:0000256" key="6">
    <source>
        <dbReference type="ARBA" id="ARBA00023065"/>
    </source>
</evidence>
<dbReference type="InterPro" id="IPR050721">
    <property type="entry name" value="Trk_Ktr_HKT_K-transport"/>
</dbReference>
<dbReference type="GO" id="GO:0005886">
    <property type="term" value="C:plasma membrane"/>
    <property type="evidence" value="ECO:0007669"/>
    <property type="project" value="InterPro"/>
</dbReference>